<dbReference type="GO" id="GO:0005886">
    <property type="term" value="C:plasma membrane"/>
    <property type="evidence" value="ECO:0007669"/>
    <property type="project" value="UniProtKB-SubCell"/>
</dbReference>
<keyword evidence="7 10" id="KW-1133">Transmembrane helix</keyword>
<comment type="function">
    <text evidence="10">Involved in protein export. Participates in an early event of protein translocation.</text>
</comment>
<feature type="transmembrane region" description="Helical" evidence="10">
    <location>
        <begin position="54"/>
        <end position="71"/>
    </location>
</feature>
<dbReference type="PANTHER" id="PTHR34182">
    <property type="entry name" value="PROTEIN-EXPORT MEMBRANE PROTEIN SECG"/>
    <property type="match status" value="1"/>
</dbReference>
<protein>
    <recommendedName>
        <fullName evidence="10">Protein-export membrane protein SecG</fullName>
    </recommendedName>
</protein>
<evidence type="ECO:0000256" key="7">
    <source>
        <dbReference type="ARBA" id="ARBA00022989"/>
    </source>
</evidence>
<dbReference type="InterPro" id="IPR004692">
    <property type="entry name" value="SecG"/>
</dbReference>
<dbReference type="PRINTS" id="PR01651">
    <property type="entry name" value="SECGEXPORT"/>
</dbReference>
<dbReference type="GO" id="GO:0065002">
    <property type="term" value="P:intracellular protein transmembrane transport"/>
    <property type="evidence" value="ECO:0007669"/>
    <property type="project" value="TreeGrafter"/>
</dbReference>
<keyword evidence="4 10" id="KW-1003">Cell membrane</keyword>
<keyword evidence="6 10" id="KW-0653">Protein transport</keyword>
<evidence type="ECO:0000256" key="5">
    <source>
        <dbReference type="ARBA" id="ARBA00022692"/>
    </source>
</evidence>
<reference evidence="12" key="2">
    <citation type="submission" date="2021-04" db="EMBL/GenBank/DDBJ databases">
        <authorList>
            <person name="Gilroy R."/>
        </authorList>
    </citation>
    <scope>NUCLEOTIDE SEQUENCE</scope>
    <source>
        <strain evidence="12">ChiHecec3B27-8219</strain>
    </source>
</reference>
<dbReference type="NCBIfam" id="TIGR00810">
    <property type="entry name" value="secG"/>
    <property type="match status" value="1"/>
</dbReference>
<feature type="region of interest" description="Disordered" evidence="11">
    <location>
        <begin position="80"/>
        <end position="148"/>
    </location>
</feature>
<dbReference type="EMBL" id="DXBE01000042">
    <property type="protein sequence ID" value="HIZ69339.1"/>
    <property type="molecule type" value="Genomic_DNA"/>
</dbReference>
<evidence type="ECO:0000256" key="9">
    <source>
        <dbReference type="ARBA" id="ARBA00023136"/>
    </source>
</evidence>
<comment type="similarity">
    <text evidence="2 10">Belongs to the SecG family.</text>
</comment>
<comment type="caution">
    <text evidence="10">Lacks conserved residue(s) required for the propagation of feature annotation.</text>
</comment>
<dbReference type="GO" id="GO:0043952">
    <property type="term" value="P:protein transport by the Sec complex"/>
    <property type="evidence" value="ECO:0007669"/>
    <property type="project" value="TreeGrafter"/>
</dbReference>
<evidence type="ECO:0000256" key="6">
    <source>
        <dbReference type="ARBA" id="ARBA00022927"/>
    </source>
</evidence>
<comment type="subcellular location">
    <subcellularLocation>
        <location evidence="1 10">Cell membrane</location>
        <topology evidence="1 10">Multi-pass membrane protein</topology>
    </subcellularLocation>
</comment>
<evidence type="ECO:0000313" key="13">
    <source>
        <dbReference type="Proteomes" id="UP000824055"/>
    </source>
</evidence>
<comment type="caution">
    <text evidence="12">The sequence shown here is derived from an EMBL/GenBank/DDBJ whole genome shotgun (WGS) entry which is preliminary data.</text>
</comment>
<dbReference type="AlphaFoldDB" id="A0A9D2JXA8"/>
<organism evidence="12 13">
    <name type="scientific">Candidatus Prevotella avicola</name>
    <dbReference type="NCBI Taxonomy" id="2838738"/>
    <lineage>
        <taxon>Bacteria</taxon>
        <taxon>Pseudomonadati</taxon>
        <taxon>Bacteroidota</taxon>
        <taxon>Bacteroidia</taxon>
        <taxon>Bacteroidales</taxon>
        <taxon>Prevotellaceae</taxon>
        <taxon>Prevotella</taxon>
    </lineage>
</organism>
<keyword evidence="3 10" id="KW-0813">Transport</keyword>
<name>A0A9D2JXA8_9BACT</name>
<dbReference type="GO" id="GO:0009306">
    <property type="term" value="P:protein secretion"/>
    <property type="evidence" value="ECO:0007669"/>
    <property type="project" value="UniProtKB-UniRule"/>
</dbReference>
<dbReference type="PANTHER" id="PTHR34182:SF1">
    <property type="entry name" value="PROTEIN-EXPORT MEMBRANE PROTEIN SECG"/>
    <property type="match status" value="1"/>
</dbReference>
<feature type="compositionally biased region" description="Low complexity" evidence="11">
    <location>
        <begin position="109"/>
        <end position="148"/>
    </location>
</feature>
<accession>A0A9D2JXA8</accession>
<evidence type="ECO:0000256" key="10">
    <source>
        <dbReference type="RuleBase" id="RU365087"/>
    </source>
</evidence>
<evidence type="ECO:0000256" key="3">
    <source>
        <dbReference type="ARBA" id="ARBA00022448"/>
    </source>
</evidence>
<reference evidence="12" key="1">
    <citation type="journal article" date="2021" name="PeerJ">
        <title>Extensive microbial diversity within the chicken gut microbiome revealed by metagenomics and culture.</title>
        <authorList>
            <person name="Gilroy R."/>
            <person name="Ravi A."/>
            <person name="Getino M."/>
            <person name="Pursley I."/>
            <person name="Horton D.L."/>
            <person name="Alikhan N.F."/>
            <person name="Baker D."/>
            <person name="Gharbi K."/>
            <person name="Hall N."/>
            <person name="Watson M."/>
            <person name="Adriaenssens E.M."/>
            <person name="Foster-Nyarko E."/>
            <person name="Jarju S."/>
            <person name="Secka A."/>
            <person name="Antonio M."/>
            <person name="Oren A."/>
            <person name="Chaudhuri R.R."/>
            <person name="La Ragione R."/>
            <person name="Hildebrand F."/>
            <person name="Pallen M.J."/>
        </authorList>
    </citation>
    <scope>NUCLEOTIDE SEQUENCE</scope>
    <source>
        <strain evidence="12">ChiHecec3B27-8219</strain>
    </source>
</reference>
<sequence>MVYTLLVVLICLVALLMIFIVLIQESKGGGLSSNFSSSNQIMGVKKTTDVVEKATWGLAIAMVIISVLCAYTSPKAAGEESVAGSATTEQTATPAMPGANTDAATKQMAPAQDAAKQGTAAPAAKDAAPAAEKAAPATDKAAAPAPKN</sequence>
<evidence type="ECO:0000256" key="2">
    <source>
        <dbReference type="ARBA" id="ARBA00008445"/>
    </source>
</evidence>
<keyword evidence="5 10" id="KW-0812">Transmembrane</keyword>
<proteinExistence type="inferred from homology"/>
<dbReference type="Proteomes" id="UP000824055">
    <property type="component" value="Unassembled WGS sequence"/>
</dbReference>
<evidence type="ECO:0000256" key="11">
    <source>
        <dbReference type="SAM" id="MobiDB-lite"/>
    </source>
</evidence>
<keyword evidence="9 10" id="KW-0472">Membrane</keyword>
<gene>
    <name evidence="12" type="primary">secG</name>
    <name evidence="12" type="ORF">H9966_05560</name>
</gene>
<feature type="compositionally biased region" description="Polar residues" evidence="11">
    <location>
        <begin position="84"/>
        <end position="93"/>
    </location>
</feature>
<evidence type="ECO:0000256" key="4">
    <source>
        <dbReference type="ARBA" id="ARBA00022475"/>
    </source>
</evidence>
<evidence type="ECO:0000256" key="1">
    <source>
        <dbReference type="ARBA" id="ARBA00004651"/>
    </source>
</evidence>
<dbReference type="Pfam" id="PF03840">
    <property type="entry name" value="SecG"/>
    <property type="match status" value="1"/>
</dbReference>
<keyword evidence="8 10" id="KW-0811">Translocation</keyword>
<evidence type="ECO:0000256" key="8">
    <source>
        <dbReference type="ARBA" id="ARBA00023010"/>
    </source>
</evidence>
<evidence type="ECO:0000313" key="12">
    <source>
        <dbReference type="EMBL" id="HIZ69339.1"/>
    </source>
</evidence>
<dbReference type="GO" id="GO:0015450">
    <property type="term" value="F:protein-transporting ATPase activity"/>
    <property type="evidence" value="ECO:0007669"/>
    <property type="project" value="UniProtKB-UniRule"/>
</dbReference>